<evidence type="ECO:0000256" key="3">
    <source>
        <dbReference type="ARBA" id="ARBA00009533"/>
    </source>
</evidence>
<dbReference type="InterPro" id="IPR010920">
    <property type="entry name" value="LSM_dom_sf"/>
</dbReference>
<keyword evidence="7" id="KW-0456">Lyase</keyword>
<evidence type="ECO:0000256" key="6">
    <source>
        <dbReference type="ARBA" id="ARBA00022898"/>
    </source>
</evidence>
<evidence type="ECO:0000256" key="13">
    <source>
        <dbReference type="SAM" id="MobiDB-lite"/>
    </source>
</evidence>
<keyword evidence="8" id="KW-0539">Nucleus</keyword>
<reference evidence="16" key="1">
    <citation type="submission" date="2017-03" db="EMBL/GenBank/DDBJ databases">
        <title>Genomes of endolithic fungi from Antarctica.</title>
        <authorList>
            <person name="Coleine C."/>
            <person name="Masonjones S."/>
            <person name="Stajich J.E."/>
        </authorList>
    </citation>
    <scope>NUCLEOTIDE SEQUENCE [LARGE SCALE GENOMIC DNA]</scope>
    <source>
        <strain evidence="16">CCFEE 5527</strain>
    </source>
</reference>
<dbReference type="PROSITE" id="PS00392">
    <property type="entry name" value="DDC_GAD_HDC_YDC"/>
    <property type="match status" value="1"/>
</dbReference>
<dbReference type="Proteomes" id="UP000192596">
    <property type="component" value="Unassembled WGS sequence"/>
</dbReference>
<dbReference type="GO" id="GO:0000387">
    <property type="term" value="P:spliceosomal snRNP assembly"/>
    <property type="evidence" value="ECO:0007669"/>
    <property type="project" value="InterPro"/>
</dbReference>
<feature type="compositionally biased region" description="Basic and acidic residues" evidence="13">
    <location>
        <begin position="160"/>
        <end position="169"/>
    </location>
</feature>
<evidence type="ECO:0000256" key="5">
    <source>
        <dbReference type="ARBA" id="ARBA00022793"/>
    </source>
</evidence>
<dbReference type="InterPro" id="IPR002129">
    <property type="entry name" value="PyrdxlP-dep_de-COase"/>
</dbReference>
<dbReference type="Pfam" id="PF22493">
    <property type="entry name" value="PUF_NOP9"/>
    <property type="match status" value="1"/>
</dbReference>
<dbReference type="InterPro" id="IPR034102">
    <property type="entry name" value="Sm_D1"/>
</dbReference>
<dbReference type="GO" id="GO:0005737">
    <property type="term" value="C:cytoplasm"/>
    <property type="evidence" value="ECO:0007669"/>
    <property type="project" value="TreeGrafter"/>
</dbReference>
<dbReference type="PANTHER" id="PTHR45677">
    <property type="entry name" value="GLUTAMATE DECARBOXYLASE-RELATED"/>
    <property type="match status" value="1"/>
</dbReference>
<dbReference type="GO" id="GO:0031981">
    <property type="term" value="C:nuclear lumen"/>
    <property type="evidence" value="ECO:0007669"/>
    <property type="project" value="UniProtKB-ARBA"/>
</dbReference>
<evidence type="ECO:0000256" key="9">
    <source>
        <dbReference type="ARBA" id="ARBA00023274"/>
    </source>
</evidence>
<evidence type="ECO:0000313" key="16">
    <source>
        <dbReference type="Proteomes" id="UP000192596"/>
    </source>
</evidence>
<evidence type="ECO:0000259" key="14">
    <source>
        <dbReference type="PROSITE" id="PS52002"/>
    </source>
</evidence>
<feature type="modified residue" description="N6-(pyridoxal phosphate)lysine" evidence="12">
    <location>
        <position position="1137"/>
    </location>
</feature>
<dbReference type="SMART" id="SM00025">
    <property type="entry name" value="Pumilio"/>
    <property type="match status" value="7"/>
</dbReference>
<dbReference type="SMART" id="SM00651">
    <property type="entry name" value="Sm"/>
    <property type="match status" value="1"/>
</dbReference>
<evidence type="ECO:0000256" key="1">
    <source>
        <dbReference type="ARBA" id="ARBA00001933"/>
    </source>
</evidence>
<feature type="domain" description="Sm" evidence="14">
    <location>
        <begin position="5"/>
        <end position="77"/>
    </location>
</feature>
<dbReference type="GO" id="GO:1990904">
    <property type="term" value="C:ribonucleoprotein complex"/>
    <property type="evidence" value="ECO:0007669"/>
    <property type="project" value="UniProtKB-KW"/>
</dbReference>
<gene>
    <name evidence="15" type="ORF">B0A48_12712</name>
</gene>
<dbReference type="GO" id="GO:0003723">
    <property type="term" value="F:RNA binding"/>
    <property type="evidence" value="ECO:0007669"/>
    <property type="project" value="InterPro"/>
</dbReference>
<feature type="region of interest" description="Disordered" evidence="13">
    <location>
        <begin position="853"/>
        <end position="872"/>
    </location>
</feature>
<dbReference type="InParanoid" id="A0A1V8SR72"/>
<feature type="region of interest" description="Disordered" evidence="13">
    <location>
        <begin position="1170"/>
        <end position="1193"/>
    </location>
</feature>
<protein>
    <recommendedName>
        <fullName evidence="14">Sm domain-containing protein</fullName>
    </recommendedName>
</protein>
<sequence>MKLVRPARFLMKCSNETVTVELKTGTIIHGTIASVSPQMNTNLRTAKMTPKGGAPISLDQISIRGSEIRHIILPDSLPLDTLLIDDAPKPKNKARKEQDRGARAGVLEVDIEKQNSPIAASLIMPKENRKRGRRMDGKKRKLSDAEEDPSLEESSKRHKSADGDSHIAHDALPEHDDALAGAYPGEKPFFGMLDDDEQEYFKNADQMLELNQFEDAESRQLFLENVWREADGKELKIANSQSCSRLMERLIQLSTSTQLESLFGKFMEHFVHLMTHRFASHCCEALFLNAAPAVAAEILSSGKKELKSESNGTNAVTSSLEECFLSTATALQGNIGFLMTERYASHPLRVLLLVLAGEPLDSASTKQLLQSKKKESITVEGGGEQEVEGAAKVTRTVPKSFSGALEGLISESVAGLDTDRLRGLATHANGNPTLQLLLRVELSHFGKQRAKDENSIIRTLLPDDPITAECGSASFINGLMYDPVGSRLAETLVQCAPAKLFKNLYTTLWKERLPSYARNEIASFVACKIIERLGKDDLLDVHEVLAPHIPSLLERDRTNVVRTLIQRCTIRDIDTKAIAVQINSTWDTPDGFEIRKLLKIGPQASKKDDSPQDSAQSGASVTGPAPQQARISEPVKAHFNILAQVMILVPGALSGLILDSLVLLDAETLLDMCRDSIVSRTLQAAITSKTATIITTRKLVQHFYGHIGDMAVDKAASHVVDCIWEGTHGLAFIRERIAEELAENEAQLRESPCGRAVWKNWKMDLYKRRRLDWIRQSKNKASNDGFQSFEEIEGGADAVAAAKTPLQMARERHVKNKAAKEKKATKDAKKSTVGLLNAVQSLILPFIKSADDNAATQPSGHGLQTPGKGPRSVVLEHHAPKKLTSLLSLDLPSAGAGKDGLLTVVEQLLQYSVNTWDQGFLSKLYASTTPVGLAADLVLSALNTNLHVYQVSPALTIIEKTVSRALAEKFGLTGPFAGGVSQPGGSAANLSSIVIARNSLFPETKTEGYGSRKFTLFTSAHGHYSLEKAAQICGFGSGAVRAVAVDDRGCMSVSALQTAVTKAKEAGEMPFYVNTTAGTTVLGSFDPLEDIAAVCKKENLWMHVDGSWGGPVIFNEEQKHKLKGVELADSVALCPHKMLGVPVTCSFLLGKDLRQFHAAMTLPAGYLFHSDEDEDPSPADTETTNGSTATKQQDFNDLADLTPQCGRRGDSLKLALAWIYQGSQGFSDYIATGFAAASHLADLVAQSKDFSLVSENPPPCLQVCFYYRKGSDNKENSKRTASIAAKLVPRGFMVDFAPGEEGSFLRVVLNGQTTLGTVEGLVKAIEEVGGDA</sequence>
<dbReference type="Gene3D" id="3.90.1150.170">
    <property type="match status" value="1"/>
</dbReference>
<feature type="region of interest" description="Disordered" evidence="13">
    <location>
        <begin position="87"/>
        <end position="169"/>
    </location>
</feature>
<dbReference type="SUPFAM" id="SSF50182">
    <property type="entry name" value="Sm-like ribonucleoproteins"/>
    <property type="match status" value="1"/>
</dbReference>
<dbReference type="GO" id="GO:0016831">
    <property type="term" value="F:carboxy-lyase activity"/>
    <property type="evidence" value="ECO:0007669"/>
    <property type="project" value="UniProtKB-KW"/>
</dbReference>
<organism evidence="15 16">
    <name type="scientific">Cryoendolithus antarcticus</name>
    <dbReference type="NCBI Taxonomy" id="1507870"/>
    <lineage>
        <taxon>Eukaryota</taxon>
        <taxon>Fungi</taxon>
        <taxon>Dikarya</taxon>
        <taxon>Ascomycota</taxon>
        <taxon>Pezizomycotina</taxon>
        <taxon>Dothideomycetes</taxon>
        <taxon>Dothideomycetidae</taxon>
        <taxon>Cladosporiales</taxon>
        <taxon>Cladosporiaceae</taxon>
        <taxon>Cryoendolithus</taxon>
    </lineage>
</organism>
<dbReference type="InterPro" id="IPR047575">
    <property type="entry name" value="Sm"/>
</dbReference>
<dbReference type="SUPFAM" id="SSF48371">
    <property type="entry name" value="ARM repeat"/>
    <property type="match status" value="1"/>
</dbReference>
<comment type="subcellular location">
    <subcellularLocation>
        <location evidence="2">Nucleus</location>
    </subcellularLocation>
</comment>
<name>A0A1V8SR72_9PEZI</name>
<keyword evidence="9" id="KW-0687">Ribonucleoprotein</keyword>
<evidence type="ECO:0000256" key="4">
    <source>
        <dbReference type="ARBA" id="ARBA00022737"/>
    </source>
</evidence>
<dbReference type="STRING" id="1507870.A0A1V8SR72"/>
<dbReference type="CDD" id="cd01724">
    <property type="entry name" value="Sm_D1"/>
    <property type="match status" value="1"/>
</dbReference>
<keyword evidence="16" id="KW-1185">Reference proteome</keyword>
<comment type="cofactor">
    <cofactor evidence="1 12">
        <name>pyridoxal 5'-phosphate</name>
        <dbReference type="ChEBI" id="CHEBI:597326"/>
    </cofactor>
</comment>
<dbReference type="FunFam" id="2.30.30.100:FF:000008">
    <property type="entry name" value="Small nuclear ribonucleoprotein Sm D1"/>
    <property type="match status" value="1"/>
</dbReference>
<evidence type="ECO:0000256" key="12">
    <source>
        <dbReference type="PIRSR" id="PIRSR602129-50"/>
    </source>
</evidence>
<dbReference type="OrthoDB" id="392571at2759"/>
<dbReference type="Gene3D" id="1.25.10.10">
    <property type="entry name" value="Leucine-rich Repeat Variant"/>
    <property type="match status" value="2"/>
</dbReference>
<dbReference type="InterPro" id="IPR015421">
    <property type="entry name" value="PyrdxlP-dep_Trfase_major"/>
</dbReference>
<dbReference type="InterPro" id="IPR001163">
    <property type="entry name" value="Sm_dom_euk/arc"/>
</dbReference>
<evidence type="ECO:0000256" key="11">
    <source>
        <dbReference type="ARBA" id="ARBA00054531"/>
    </source>
</evidence>
<dbReference type="InterPro" id="IPR011989">
    <property type="entry name" value="ARM-like"/>
</dbReference>
<dbReference type="InterPro" id="IPR001313">
    <property type="entry name" value="Pumilio_RNA-bd_rpt"/>
</dbReference>
<feature type="compositionally biased region" description="Polar residues" evidence="13">
    <location>
        <begin position="1180"/>
        <end position="1193"/>
    </location>
</feature>
<dbReference type="SUPFAM" id="SSF53383">
    <property type="entry name" value="PLP-dependent transferases"/>
    <property type="match status" value="1"/>
</dbReference>
<accession>A0A1V8SR72</accession>
<dbReference type="Pfam" id="PF00282">
    <property type="entry name" value="Pyridoxal_deC"/>
    <property type="match status" value="1"/>
</dbReference>
<dbReference type="PANTHER" id="PTHR45677:SF8">
    <property type="entry name" value="CYSTEINE SULFINIC ACID DECARBOXYLASE"/>
    <property type="match status" value="1"/>
</dbReference>
<evidence type="ECO:0000256" key="10">
    <source>
        <dbReference type="ARBA" id="ARBA00024893"/>
    </source>
</evidence>
<dbReference type="GO" id="GO:0019752">
    <property type="term" value="P:carboxylic acid metabolic process"/>
    <property type="evidence" value="ECO:0007669"/>
    <property type="project" value="InterPro"/>
</dbReference>
<dbReference type="EMBL" id="NAJO01000030">
    <property type="protein sequence ID" value="OQO01675.1"/>
    <property type="molecule type" value="Genomic_DNA"/>
</dbReference>
<feature type="region of interest" description="Disordered" evidence="13">
    <location>
        <begin position="603"/>
        <end position="627"/>
    </location>
</feature>
<dbReference type="GO" id="GO:0010468">
    <property type="term" value="P:regulation of gene expression"/>
    <property type="evidence" value="ECO:0007669"/>
    <property type="project" value="UniProtKB-ARBA"/>
</dbReference>
<keyword evidence="6 12" id="KW-0663">Pyridoxal phosphate</keyword>
<keyword evidence="4" id="KW-0677">Repeat</keyword>
<dbReference type="PROSITE" id="PS52002">
    <property type="entry name" value="SM"/>
    <property type="match status" value="1"/>
</dbReference>
<dbReference type="InterPro" id="IPR016024">
    <property type="entry name" value="ARM-type_fold"/>
</dbReference>
<proteinExistence type="inferred from homology"/>
<dbReference type="Pfam" id="PF01423">
    <property type="entry name" value="LSM"/>
    <property type="match status" value="1"/>
</dbReference>
<evidence type="ECO:0000313" key="15">
    <source>
        <dbReference type="EMBL" id="OQO01675.1"/>
    </source>
</evidence>
<dbReference type="GO" id="GO:0030170">
    <property type="term" value="F:pyridoxal phosphate binding"/>
    <property type="evidence" value="ECO:0007669"/>
    <property type="project" value="InterPro"/>
</dbReference>
<dbReference type="InterPro" id="IPR015424">
    <property type="entry name" value="PyrdxlP-dep_Trfase"/>
</dbReference>
<evidence type="ECO:0000256" key="2">
    <source>
        <dbReference type="ARBA" id="ARBA00004123"/>
    </source>
</evidence>
<comment type="function">
    <text evidence="10">RNA-binding nucleolar protein required for pre-rRNA processing. Involved in production of 18S rRNA and assembly of small ribosomal subunit.</text>
</comment>
<dbReference type="Gene3D" id="3.40.640.10">
    <property type="entry name" value="Type I PLP-dependent aspartate aminotransferase-like (Major domain)"/>
    <property type="match status" value="1"/>
</dbReference>
<dbReference type="InterPro" id="IPR021115">
    <property type="entry name" value="Pyridoxal-P_BS"/>
</dbReference>
<comment type="similarity">
    <text evidence="3">Belongs to the group II decarboxylase family.</text>
</comment>
<dbReference type="Gene3D" id="2.30.30.100">
    <property type="match status" value="1"/>
</dbReference>
<evidence type="ECO:0000256" key="8">
    <source>
        <dbReference type="ARBA" id="ARBA00023242"/>
    </source>
</evidence>
<dbReference type="FunCoup" id="A0A1V8SR72">
    <property type="interactions" value="1692"/>
</dbReference>
<comment type="caution">
    <text evidence="15">The sequence shown here is derived from an EMBL/GenBank/DDBJ whole genome shotgun (WGS) entry which is preliminary data.</text>
</comment>
<feature type="compositionally biased region" description="Basic residues" evidence="13">
    <location>
        <begin position="128"/>
        <end position="141"/>
    </location>
</feature>
<comment type="function">
    <text evidence="11">Involved in splicing regulation. Facilitates post-transcriptional gene silencing (PTGS) by limiting the degradation of transgene aberrant RNAs by the RNA quality control (RQC) machinery, thus favoring their entry into cytoplasmic siRNA bodies where they can trigger PTGS. Does not participate in the production of small RNAs.</text>
</comment>
<keyword evidence="5" id="KW-0210">Decarboxylase</keyword>
<evidence type="ECO:0000256" key="7">
    <source>
        <dbReference type="ARBA" id="ARBA00023239"/>
    </source>
</evidence>